<sequence length="191" mass="21730">MANRTPPLLVFVGRISILPEPLVNRALARLHESLEFVEREHHASHANDGWRPASTPMQFIEEIIADAQCAQSPVILVISGWTGLTTNFLTFDKIFARFESAGVDVQLRIYAGNPRQWFDVNPQQVRAVHDRTIDLEEDDDVELDDSTELFIENFSLMHAAYALMSGEVQEPIETDLQRHMHPGWDYTSSET</sequence>
<dbReference type="Proteomes" id="UP000191522">
    <property type="component" value="Unassembled WGS sequence"/>
</dbReference>
<reference evidence="2" key="1">
    <citation type="journal article" date="2017" name="Nat. Microbiol.">
        <title>Global analysis of biosynthetic gene clusters reveals vast potential of secondary metabolite production in Penicillium species.</title>
        <authorList>
            <person name="Nielsen J.C."/>
            <person name="Grijseels S."/>
            <person name="Prigent S."/>
            <person name="Ji B."/>
            <person name="Dainat J."/>
            <person name="Nielsen K.F."/>
            <person name="Frisvad J.C."/>
            <person name="Workman M."/>
            <person name="Nielsen J."/>
        </authorList>
    </citation>
    <scope>NUCLEOTIDE SEQUENCE [LARGE SCALE GENOMIC DNA]</scope>
    <source>
        <strain evidence="2">IBT 11843</strain>
    </source>
</reference>
<gene>
    <name evidence="1" type="ORF">PENDEC_c016G02687</name>
</gene>
<accession>A0A1V6P8E3</accession>
<dbReference type="OrthoDB" id="4358598at2759"/>
<name>A0A1V6P8E3_PENDC</name>
<protein>
    <submittedName>
        <fullName evidence="1">Uncharacterized protein</fullName>
    </submittedName>
</protein>
<organism evidence="1 2">
    <name type="scientific">Penicillium decumbens</name>
    <dbReference type="NCBI Taxonomy" id="69771"/>
    <lineage>
        <taxon>Eukaryota</taxon>
        <taxon>Fungi</taxon>
        <taxon>Dikarya</taxon>
        <taxon>Ascomycota</taxon>
        <taxon>Pezizomycotina</taxon>
        <taxon>Eurotiomycetes</taxon>
        <taxon>Eurotiomycetidae</taxon>
        <taxon>Eurotiales</taxon>
        <taxon>Aspergillaceae</taxon>
        <taxon>Penicillium</taxon>
    </lineage>
</organism>
<comment type="caution">
    <text evidence="1">The sequence shown here is derived from an EMBL/GenBank/DDBJ whole genome shotgun (WGS) entry which is preliminary data.</text>
</comment>
<keyword evidence="2" id="KW-1185">Reference proteome</keyword>
<proteinExistence type="predicted"/>
<dbReference type="STRING" id="69771.A0A1V6P8E3"/>
<dbReference type="EMBL" id="MDYL01000016">
    <property type="protein sequence ID" value="OQD73245.1"/>
    <property type="molecule type" value="Genomic_DNA"/>
</dbReference>
<dbReference type="AlphaFoldDB" id="A0A1V6P8E3"/>
<evidence type="ECO:0000313" key="2">
    <source>
        <dbReference type="Proteomes" id="UP000191522"/>
    </source>
</evidence>
<evidence type="ECO:0000313" key="1">
    <source>
        <dbReference type="EMBL" id="OQD73245.1"/>
    </source>
</evidence>